<dbReference type="GO" id="GO:0005886">
    <property type="term" value="C:plasma membrane"/>
    <property type="evidence" value="ECO:0007669"/>
    <property type="project" value="UniProtKB-SubCell"/>
</dbReference>
<keyword evidence="4 8" id="KW-0812">Transmembrane</keyword>
<name>A0A502E053_9BURK</name>
<evidence type="ECO:0008006" key="12">
    <source>
        <dbReference type="Google" id="ProtNLM"/>
    </source>
</evidence>
<reference evidence="10 11" key="1">
    <citation type="journal article" date="2019" name="Environ. Microbiol.">
        <title>Species interactions and distinct microbial communities in high Arctic permafrost affected cryosols are associated with the CH4 and CO2 gas fluxes.</title>
        <authorList>
            <person name="Altshuler I."/>
            <person name="Hamel J."/>
            <person name="Turney S."/>
            <person name="Magnuson E."/>
            <person name="Levesque R."/>
            <person name="Greer C."/>
            <person name="Whyte L.G."/>
        </authorList>
    </citation>
    <scope>NUCLEOTIDE SEQUENCE [LARGE SCALE GENOMIC DNA]</scope>
    <source>
        <strain evidence="10 11">S06.C</strain>
    </source>
</reference>
<dbReference type="AlphaFoldDB" id="A0A502E053"/>
<dbReference type="PANTHER" id="PTHR30561:SF1">
    <property type="entry name" value="MULTIDRUG TRANSPORTER EMRE"/>
    <property type="match status" value="1"/>
</dbReference>
<dbReference type="InterPro" id="IPR037185">
    <property type="entry name" value="EmrE-like"/>
</dbReference>
<keyword evidence="5 9" id="KW-1133">Transmembrane helix</keyword>
<dbReference type="PANTHER" id="PTHR30561">
    <property type="entry name" value="SMR FAMILY PROTON-DEPENDENT DRUG EFFLUX TRANSPORTER SUGE"/>
    <property type="match status" value="1"/>
</dbReference>
<dbReference type="InterPro" id="IPR000390">
    <property type="entry name" value="Small_drug/metabolite_transptr"/>
</dbReference>
<feature type="transmembrane region" description="Helical" evidence="9">
    <location>
        <begin position="64"/>
        <end position="86"/>
    </location>
</feature>
<dbReference type="EMBL" id="RCZI01000001">
    <property type="protein sequence ID" value="TPG30734.1"/>
    <property type="molecule type" value="Genomic_DNA"/>
</dbReference>
<proteinExistence type="inferred from homology"/>
<evidence type="ECO:0000313" key="10">
    <source>
        <dbReference type="EMBL" id="TPG30734.1"/>
    </source>
</evidence>
<evidence type="ECO:0000313" key="11">
    <source>
        <dbReference type="Proteomes" id="UP000319212"/>
    </source>
</evidence>
<comment type="similarity">
    <text evidence="7 8">Belongs to the drug/metabolite transporter (DMT) superfamily. Small multidrug resistance (SMR) (TC 2.A.7.1) family.</text>
</comment>
<feature type="transmembrane region" description="Helical" evidence="9">
    <location>
        <begin position="34"/>
        <end position="52"/>
    </location>
</feature>
<organism evidence="10 11">
    <name type="scientific">Variovorax guangxiensis</name>
    <dbReference type="NCBI Taxonomy" id="1775474"/>
    <lineage>
        <taxon>Bacteria</taxon>
        <taxon>Pseudomonadati</taxon>
        <taxon>Pseudomonadota</taxon>
        <taxon>Betaproteobacteria</taxon>
        <taxon>Burkholderiales</taxon>
        <taxon>Comamonadaceae</taxon>
        <taxon>Variovorax</taxon>
    </lineage>
</organism>
<dbReference type="Pfam" id="PF00893">
    <property type="entry name" value="Multi_Drug_Res"/>
    <property type="match status" value="1"/>
</dbReference>
<dbReference type="Proteomes" id="UP000319212">
    <property type="component" value="Unassembled WGS sequence"/>
</dbReference>
<evidence type="ECO:0000256" key="3">
    <source>
        <dbReference type="ARBA" id="ARBA00022475"/>
    </source>
</evidence>
<keyword evidence="2" id="KW-0813">Transport</keyword>
<accession>A0A502E053</accession>
<feature type="transmembrane region" description="Helical" evidence="9">
    <location>
        <begin position="92"/>
        <end position="110"/>
    </location>
</feature>
<dbReference type="RefSeq" id="WP_140838975.1">
    <property type="nucleotide sequence ID" value="NZ_RCZI01000001.1"/>
</dbReference>
<evidence type="ECO:0000256" key="1">
    <source>
        <dbReference type="ARBA" id="ARBA00004651"/>
    </source>
</evidence>
<gene>
    <name evidence="10" type="ORF">EAH82_04510</name>
</gene>
<keyword evidence="3" id="KW-1003">Cell membrane</keyword>
<evidence type="ECO:0000256" key="2">
    <source>
        <dbReference type="ARBA" id="ARBA00022448"/>
    </source>
</evidence>
<evidence type="ECO:0000256" key="4">
    <source>
        <dbReference type="ARBA" id="ARBA00022692"/>
    </source>
</evidence>
<protein>
    <recommendedName>
        <fullName evidence="12">Multidrug efflux SMR transporter</fullName>
    </recommendedName>
</protein>
<evidence type="ECO:0000256" key="7">
    <source>
        <dbReference type="ARBA" id="ARBA00038032"/>
    </source>
</evidence>
<dbReference type="InterPro" id="IPR045324">
    <property type="entry name" value="Small_multidrug_res"/>
</dbReference>
<evidence type="ECO:0000256" key="9">
    <source>
        <dbReference type="SAM" id="Phobius"/>
    </source>
</evidence>
<evidence type="ECO:0000256" key="6">
    <source>
        <dbReference type="ARBA" id="ARBA00023136"/>
    </source>
</evidence>
<dbReference type="SUPFAM" id="SSF103481">
    <property type="entry name" value="Multidrug resistance efflux transporter EmrE"/>
    <property type="match status" value="1"/>
</dbReference>
<evidence type="ECO:0000256" key="5">
    <source>
        <dbReference type="ARBA" id="ARBA00022989"/>
    </source>
</evidence>
<dbReference type="Gene3D" id="1.10.3730.20">
    <property type="match status" value="1"/>
</dbReference>
<comment type="subcellular location">
    <subcellularLocation>
        <location evidence="1 8">Cell membrane</location>
        <topology evidence="1 8">Multi-pass membrane protein</topology>
    </subcellularLocation>
</comment>
<dbReference type="GO" id="GO:0022857">
    <property type="term" value="F:transmembrane transporter activity"/>
    <property type="evidence" value="ECO:0007669"/>
    <property type="project" value="InterPro"/>
</dbReference>
<sequence>MQLGFLGAFFRAEGWPTVQHVHWPADSHATAQPWRLWPSLAVASLYASAIWWMSLSVRYLEVGLAYAVWAGVSTALTAVVVGMLWFGEPFHSTRLIGIAFVVGGVICLNLDGR</sequence>
<keyword evidence="6 9" id="KW-0472">Membrane</keyword>
<dbReference type="OrthoDB" id="9808638at2"/>
<comment type="caution">
    <text evidence="10">The sequence shown here is derived from an EMBL/GenBank/DDBJ whole genome shotgun (WGS) entry which is preliminary data.</text>
</comment>
<evidence type="ECO:0000256" key="8">
    <source>
        <dbReference type="RuleBase" id="RU003942"/>
    </source>
</evidence>